<accession>A0A8J7W614</accession>
<comment type="caution">
    <text evidence="1">The sequence shown here is derived from an EMBL/GenBank/DDBJ whole genome shotgun (WGS) entry which is preliminary data.</text>
</comment>
<dbReference type="RefSeq" id="WP_211529959.1">
    <property type="nucleotide sequence ID" value="NZ_JWHL01000002.1"/>
</dbReference>
<sequence>MSQKATFSLLLPAVLLAGACILAGCVDTGTIESQSPTAPAHVGNETEFHFSGQGNASADTHLSEGLHLLKFHVKKPAGSYPDDSTVEITTEQDGFFIKGSFTEGAYEAAEDDIWYNWSQIFVITETADTTVEVRQKGDWSLTITPSVMINGVPPQSFTGVGNAATPFFMIPAGEYSCKITMEEGTVIGAHLIRYDGTLLMENDQQVPLAMHELRNENYELQVGNYTSTLPVTIHDSDNYLFNIISDGIWSVTISPA</sequence>
<keyword evidence="2" id="KW-1185">Reference proteome</keyword>
<organism evidence="1 2">
    <name type="scientific">Methanocalculus chunghsingensis</name>
    <dbReference type="NCBI Taxonomy" id="156457"/>
    <lineage>
        <taxon>Archaea</taxon>
        <taxon>Methanobacteriati</taxon>
        <taxon>Methanobacteriota</taxon>
        <taxon>Stenosarchaea group</taxon>
        <taxon>Methanomicrobia</taxon>
        <taxon>Methanomicrobiales</taxon>
        <taxon>Methanocalculaceae</taxon>
        <taxon>Methanocalculus</taxon>
    </lineage>
</organism>
<gene>
    <name evidence="1" type="ORF">RJ53_02060</name>
</gene>
<dbReference type="EMBL" id="JWHL01000002">
    <property type="protein sequence ID" value="MBR1368346.1"/>
    <property type="molecule type" value="Genomic_DNA"/>
</dbReference>
<dbReference type="PROSITE" id="PS51257">
    <property type="entry name" value="PROKAR_LIPOPROTEIN"/>
    <property type="match status" value="1"/>
</dbReference>
<evidence type="ECO:0000313" key="2">
    <source>
        <dbReference type="Proteomes" id="UP000730161"/>
    </source>
</evidence>
<dbReference type="AlphaFoldDB" id="A0A8J7W614"/>
<protein>
    <submittedName>
        <fullName evidence="1">Uncharacterized protein</fullName>
    </submittedName>
</protein>
<dbReference type="OrthoDB" id="112241at2157"/>
<name>A0A8J7W614_9EURY</name>
<evidence type="ECO:0000313" key="1">
    <source>
        <dbReference type="EMBL" id="MBR1368346.1"/>
    </source>
</evidence>
<reference evidence="1" key="1">
    <citation type="submission" date="2014-12" db="EMBL/GenBank/DDBJ databases">
        <authorList>
            <person name="Huang H.-H."/>
            <person name="Chen S.-C."/>
            <person name="Lai M.-C."/>
        </authorList>
    </citation>
    <scope>NUCLEOTIDE SEQUENCE</scope>
    <source>
        <strain evidence="1">K1F9705b</strain>
    </source>
</reference>
<proteinExistence type="predicted"/>
<dbReference type="Proteomes" id="UP000730161">
    <property type="component" value="Unassembled WGS sequence"/>
</dbReference>